<dbReference type="EMBL" id="JAIWYP010000002">
    <property type="protein sequence ID" value="KAH3861767.1"/>
    <property type="molecule type" value="Genomic_DNA"/>
</dbReference>
<evidence type="ECO:0000313" key="1">
    <source>
        <dbReference type="EMBL" id="KAH3861767.1"/>
    </source>
</evidence>
<protein>
    <submittedName>
        <fullName evidence="1">Uncharacterized protein</fullName>
    </submittedName>
</protein>
<evidence type="ECO:0000313" key="2">
    <source>
        <dbReference type="Proteomes" id="UP000828390"/>
    </source>
</evidence>
<comment type="caution">
    <text evidence="1">The sequence shown here is derived from an EMBL/GenBank/DDBJ whole genome shotgun (WGS) entry which is preliminary data.</text>
</comment>
<reference evidence="1" key="1">
    <citation type="journal article" date="2019" name="bioRxiv">
        <title>The Genome of the Zebra Mussel, Dreissena polymorpha: A Resource for Invasive Species Research.</title>
        <authorList>
            <person name="McCartney M.A."/>
            <person name="Auch B."/>
            <person name="Kono T."/>
            <person name="Mallez S."/>
            <person name="Zhang Y."/>
            <person name="Obille A."/>
            <person name="Becker A."/>
            <person name="Abrahante J.E."/>
            <person name="Garbe J."/>
            <person name="Badalamenti J.P."/>
            <person name="Herman A."/>
            <person name="Mangelson H."/>
            <person name="Liachko I."/>
            <person name="Sullivan S."/>
            <person name="Sone E.D."/>
            <person name="Koren S."/>
            <person name="Silverstein K.A.T."/>
            <person name="Beckman K.B."/>
            <person name="Gohl D.M."/>
        </authorList>
    </citation>
    <scope>NUCLEOTIDE SEQUENCE</scope>
    <source>
        <strain evidence="1">Duluth1</strain>
        <tissue evidence="1">Whole animal</tissue>
    </source>
</reference>
<name>A0A9D4RCL1_DREPO</name>
<sequence>MLMARIMKLHRYIDHDWQMTPIDFQVTRVNDTVTVPPLLSSHGAGLLSTWCEELGQQLLVRHEKSSPADKGRPGDMHPHLQKPMGGMGACLETCTHTSSNQWGEWAHAWRHTPTPPETNGGNGRMPGDIHPHLQKPMGGMGACLETCTHTSRNQWGEWAHAWRHTPTPPETNGGNGRMVTWRHTPTPPETDGGEWAHAWRHTPTPPETNGGNGRMTYTHTSRNQWGEWAHAWRHTPTPPETNGGNGRMTYTHISRNQWGEWAHAWRHTPTSPETNGGNGRMTYTHTSRNQWGNRHMPGDIHPHLQKPMGGMGAWLPGDMHPHLQKPMGGMGTCLETYTHTSRNQWGEWAHAWRHTPTPPETNGGNGRMVTWRHAPTPPETNGGNGRMTYTHTSRNQWGEWAHAWRHTPTPPETNGGNGRMTYTHTSRNQWGNRHMPGDIHPHLQKPMGEWAHVWRHAPTPPETNGGNGHMVTWRHTPTPPETNGGIDTWLEWTHDIHPHLQKPMGGNGHICNISSVAKQAEIHLSLALEKWGLMQSSMLDNQGPHVLPSAHTLSIKDHTLSIKDHTLCLN</sequence>
<gene>
    <name evidence="1" type="ORF">DPMN_024717</name>
</gene>
<dbReference type="Proteomes" id="UP000828390">
    <property type="component" value="Unassembled WGS sequence"/>
</dbReference>
<dbReference type="AlphaFoldDB" id="A0A9D4RCL1"/>
<keyword evidence="2" id="KW-1185">Reference proteome</keyword>
<accession>A0A9D4RCL1</accession>
<organism evidence="1 2">
    <name type="scientific">Dreissena polymorpha</name>
    <name type="common">Zebra mussel</name>
    <name type="synonym">Mytilus polymorpha</name>
    <dbReference type="NCBI Taxonomy" id="45954"/>
    <lineage>
        <taxon>Eukaryota</taxon>
        <taxon>Metazoa</taxon>
        <taxon>Spiralia</taxon>
        <taxon>Lophotrochozoa</taxon>
        <taxon>Mollusca</taxon>
        <taxon>Bivalvia</taxon>
        <taxon>Autobranchia</taxon>
        <taxon>Heteroconchia</taxon>
        <taxon>Euheterodonta</taxon>
        <taxon>Imparidentia</taxon>
        <taxon>Neoheterodontei</taxon>
        <taxon>Myida</taxon>
        <taxon>Dreissenoidea</taxon>
        <taxon>Dreissenidae</taxon>
        <taxon>Dreissena</taxon>
    </lineage>
</organism>
<reference evidence="1" key="2">
    <citation type="submission" date="2020-11" db="EMBL/GenBank/DDBJ databases">
        <authorList>
            <person name="McCartney M.A."/>
            <person name="Auch B."/>
            <person name="Kono T."/>
            <person name="Mallez S."/>
            <person name="Becker A."/>
            <person name="Gohl D.M."/>
            <person name="Silverstein K.A.T."/>
            <person name="Koren S."/>
            <person name="Bechman K.B."/>
            <person name="Herman A."/>
            <person name="Abrahante J.E."/>
            <person name="Garbe J."/>
        </authorList>
    </citation>
    <scope>NUCLEOTIDE SEQUENCE</scope>
    <source>
        <strain evidence="1">Duluth1</strain>
        <tissue evidence="1">Whole animal</tissue>
    </source>
</reference>
<proteinExistence type="predicted"/>